<feature type="domain" description="PB1-like" evidence="2">
    <location>
        <begin position="6"/>
        <end position="107"/>
    </location>
</feature>
<gene>
    <name evidence="3" type="ORF">PIB30_080371</name>
</gene>
<feature type="compositionally biased region" description="Basic residues" evidence="1">
    <location>
        <begin position="156"/>
        <end position="183"/>
    </location>
</feature>
<proteinExistence type="predicted"/>
<organism evidence="3 4">
    <name type="scientific">Stylosanthes scabra</name>
    <dbReference type="NCBI Taxonomy" id="79078"/>
    <lineage>
        <taxon>Eukaryota</taxon>
        <taxon>Viridiplantae</taxon>
        <taxon>Streptophyta</taxon>
        <taxon>Embryophyta</taxon>
        <taxon>Tracheophyta</taxon>
        <taxon>Spermatophyta</taxon>
        <taxon>Magnoliopsida</taxon>
        <taxon>eudicotyledons</taxon>
        <taxon>Gunneridae</taxon>
        <taxon>Pentapetalae</taxon>
        <taxon>rosids</taxon>
        <taxon>fabids</taxon>
        <taxon>Fabales</taxon>
        <taxon>Fabaceae</taxon>
        <taxon>Papilionoideae</taxon>
        <taxon>50 kb inversion clade</taxon>
        <taxon>dalbergioids sensu lato</taxon>
        <taxon>Dalbergieae</taxon>
        <taxon>Pterocarpus clade</taxon>
        <taxon>Stylosanthes</taxon>
    </lineage>
</organism>
<dbReference type="Proteomes" id="UP001341840">
    <property type="component" value="Unassembled WGS sequence"/>
</dbReference>
<evidence type="ECO:0000313" key="3">
    <source>
        <dbReference type="EMBL" id="MED6187847.1"/>
    </source>
</evidence>
<feature type="region of interest" description="Disordered" evidence="1">
    <location>
        <begin position="118"/>
        <end position="183"/>
    </location>
</feature>
<evidence type="ECO:0000259" key="2">
    <source>
        <dbReference type="Pfam" id="PF26130"/>
    </source>
</evidence>
<evidence type="ECO:0000313" key="4">
    <source>
        <dbReference type="Proteomes" id="UP001341840"/>
    </source>
</evidence>
<sequence>MQMYIHVIPMFHHGGTLVIHPDESVSYVNGKAKKYSLMDIDFVNWKDLKELGKQIGYLKFKAMYWHEPPAIEFGDVLHKIVGDRDINEMCDFTMMHNLTEIHIYLEHPIDVPIEPQVVLSGSSSSSDSYESAEDEAYEPPSPGYESDDSEEDSPRKKTKSKFVSPRKKIVNPKSKRYTDKKRKAHVLSGNGCGAASGSGAFNGSGFGAASASGSGFGPASGNKFGPVVNHVTICMQGDNNLNYRTPNDTVLAALES</sequence>
<name>A0ABU6WPM4_9FABA</name>
<reference evidence="3 4" key="1">
    <citation type="journal article" date="2023" name="Plants (Basel)">
        <title>Bridging the Gap: Combining Genomics and Transcriptomics Approaches to Understand Stylosanthes scabra, an Orphan Legume from the Brazilian Caatinga.</title>
        <authorList>
            <person name="Ferreira-Neto J.R.C."/>
            <person name="da Silva M.D."/>
            <person name="Binneck E."/>
            <person name="de Melo N.F."/>
            <person name="da Silva R.H."/>
            <person name="de Melo A.L.T.M."/>
            <person name="Pandolfi V."/>
            <person name="Bustamante F.O."/>
            <person name="Brasileiro-Vidal A.C."/>
            <person name="Benko-Iseppon A.M."/>
        </authorList>
    </citation>
    <scope>NUCLEOTIDE SEQUENCE [LARGE SCALE GENOMIC DNA]</scope>
    <source>
        <tissue evidence="3">Leaves</tissue>
    </source>
</reference>
<dbReference type="EMBL" id="JASCZI010182411">
    <property type="protein sequence ID" value="MED6187847.1"/>
    <property type="molecule type" value="Genomic_DNA"/>
</dbReference>
<comment type="caution">
    <text evidence="3">The sequence shown here is derived from an EMBL/GenBank/DDBJ whole genome shotgun (WGS) entry which is preliminary data.</text>
</comment>
<dbReference type="InterPro" id="IPR058594">
    <property type="entry name" value="PB1-like_dom_pln"/>
</dbReference>
<keyword evidence="4" id="KW-1185">Reference proteome</keyword>
<dbReference type="Pfam" id="PF26130">
    <property type="entry name" value="PB1-like"/>
    <property type="match status" value="1"/>
</dbReference>
<accession>A0ABU6WPM4</accession>
<evidence type="ECO:0000256" key="1">
    <source>
        <dbReference type="SAM" id="MobiDB-lite"/>
    </source>
</evidence>
<protein>
    <recommendedName>
        <fullName evidence="2">PB1-like domain-containing protein</fullName>
    </recommendedName>
</protein>